<dbReference type="AlphaFoldDB" id="C3Y4P1"/>
<reference evidence="7" key="1">
    <citation type="journal article" date="2008" name="Nature">
        <title>The amphioxus genome and the evolution of the chordate karyotype.</title>
        <authorList>
            <consortium name="US DOE Joint Genome Institute (JGI-PGF)"/>
            <person name="Putnam N.H."/>
            <person name="Butts T."/>
            <person name="Ferrier D.E.K."/>
            <person name="Furlong R.F."/>
            <person name="Hellsten U."/>
            <person name="Kawashima T."/>
            <person name="Robinson-Rechavi M."/>
            <person name="Shoguchi E."/>
            <person name="Terry A."/>
            <person name="Yu J.-K."/>
            <person name="Benito-Gutierrez E.L."/>
            <person name="Dubchak I."/>
            <person name="Garcia-Fernandez J."/>
            <person name="Gibson-Brown J.J."/>
            <person name="Grigoriev I.V."/>
            <person name="Horton A.C."/>
            <person name="de Jong P.J."/>
            <person name="Jurka J."/>
            <person name="Kapitonov V.V."/>
            <person name="Kohara Y."/>
            <person name="Kuroki Y."/>
            <person name="Lindquist E."/>
            <person name="Lucas S."/>
            <person name="Osoegawa K."/>
            <person name="Pennacchio L.A."/>
            <person name="Salamov A.A."/>
            <person name="Satou Y."/>
            <person name="Sauka-Spengler T."/>
            <person name="Schmutz J."/>
            <person name="Shin-I T."/>
            <person name="Toyoda A."/>
            <person name="Bronner-Fraser M."/>
            <person name="Fujiyama A."/>
            <person name="Holland L.Z."/>
            <person name="Holland P.W.H."/>
            <person name="Satoh N."/>
            <person name="Rokhsar D.S."/>
        </authorList>
    </citation>
    <scope>NUCLEOTIDE SEQUENCE [LARGE SCALE GENOMIC DNA]</scope>
    <source>
        <strain evidence="7">S238N-H82</strain>
        <tissue evidence="7">Testes</tissue>
    </source>
</reference>
<dbReference type="PANTHER" id="PTHR42948:SF1">
    <property type="entry name" value="TRANSPORTER"/>
    <property type="match status" value="1"/>
</dbReference>
<evidence type="ECO:0000256" key="5">
    <source>
        <dbReference type="ARBA" id="ARBA00023136"/>
    </source>
</evidence>
<feature type="transmembrane region" description="Helical" evidence="6">
    <location>
        <begin position="67"/>
        <end position="85"/>
    </location>
</feature>
<keyword evidence="2" id="KW-0813">Transport</keyword>
<dbReference type="GO" id="GO:0016020">
    <property type="term" value="C:membrane"/>
    <property type="evidence" value="ECO:0007669"/>
    <property type="project" value="UniProtKB-SubCell"/>
</dbReference>
<dbReference type="InterPro" id="IPR037272">
    <property type="entry name" value="SNS_sf"/>
</dbReference>
<evidence type="ECO:0000256" key="2">
    <source>
        <dbReference type="ARBA" id="ARBA00022448"/>
    </source>
</evidence>
<dbReference type="PANTHER" id="PTHR42948">
    <property type="entry name" value="TRANSPORTER"/>
    <property type="match status" value="1"/>
</dbReference>
<dbReference type="InterPro" id="IPR000175">
    <property type="entry name" value="Na/ntran_symport"/>
</dbReference>
<sequence length="141" mass="15806">MTGGRVMASLYFLMVVVAGFSTYVTIINSTTQVLVDWGVRRDVASVVMGTLVFLLGVPSAVNITFLAIQWFVAGLFLLGLNLLFVRYRARMSRWWSSLIAKQEDIPACCCGHRQDRGDRDNPMAMTYKDKEAPALEYNTID</sequence>
<evidence type="ECO:0000256" key="3">
    <source>
        <dbReference type="ARBA" id="ARBA00022692"/>
    </source>
</evidence>
<comment type="subcellular location">
    <subcellularLocation>
        <location evidence="1">Membrane</location>
        <topology evidence="1">Multi-pass membrane protein</topology>
    </subcellularLocation>
</comment>
<proteinExistence type="predicted"/>
<dbReference type="InParanoid" id="C3Y4P1"/>
<keyword evidence="4 6" id="KW-1133">Transmembrane helix</keyword>
<protein>
    <submittedName>
        <fullName evidence="7">Uncharacterized protein</fullName>
    </submittedName>
</protein>
<feature type="transmembrane region" description="Helical" evidence="6">
    <location>
        <begin position="6"/>
        <end position="31"/>
    </location>
</feature>
<accession>C3Y4P1</accession>
<keyword evidence="3 6" id="KW-0812">Transmembrane</keyword>
<dbReference type="SUPFAM" id="SSF161070">
    <property type="entry name" value="SNF-like"/>
    <property type="match status" value="1"/>
</dbReference>
<name>C3Y4P1_BRAFL</name>
<evidence type="ECO:0000256" key="1">
    <source>
        <dbReference type="ARBA" id="ARBA00004141"/>
    </source>
</evidence>
<organism>
    <name type="scientific">Branchiostoma floridae</name>
    <name type="common">Florida lancelet</name>
    <name type="synonym">Amphioxus</name>
    <dbReference type="NCBI Taxonomy" id="7739"/>
    <lineage>
        <taxon>Eukaryota</taxon>
        <taxon>Metazoa</taxon>
        <taxon>Chordata</taxon>
        <taxon>Cephalochordata</taxon>
        <taxon>Leptocardii</taxon>
        <taxon>Amphioxiformes</taxon>
        <taxon>Branchiostomatidae</taxon>
        <taxon>Branchiostoma</taxon>
    </lineage>
</organism>
<dbReference type="EMBL" id="GG666486">
    <property type="protein sequence ID" value="EEN64698.1"/>
    <property type="molecule type" value="Genomic_DNA"/>
</dbReference>
<evidence type="ECO:0000256" key="4">
    <source>
        <dbReference type="ARBA" id="ARBA00022989"/>
    </source>
</evidence>
<evidence type="ECO:0000313" key="7">
    <source>
        <dbReference type="EMBL" id="EEN64698.1"/>
    </source>
</evidence>
<evidence type="ECO:0000256" key="6">
    <source>
        <dbReference type="SAM" id="Phobius"/>
    </source>
</evidence>
<keyword evidence="5 6" id="KW-0472">Membrane</keyword>
<gene>
    <name evidence="7" type="ORF">BRAFLDRAFT_120575</name>
</gene>